<keyword evidence="12" id="KW-1185">Reference proteome</keyword>
<comment type="catalytic activity">
    <reaction evidence="7">
        <text>glycerol + ATP = sn-glycerol 3-phosphate + ADP + H(+)</text>
        <dbReference type="Rhea" id="RHEA:21644"/>
        <dbReference type="ChEBI" id="CHEBI:15378"/>
        <dbReference type="ChEBI" id="CHEBI:17754"/>
        <dbReference type="ChEBI" id="CHEBI:30616"/>
        <dbReference type="ChEBI" id="CHEBI:57597"/>
        <dbReference type="ChEBI" id="CHEBI:456216"/>
        <dbReference type="EC" id="2.7.1.30"/>
    </reaction>
</comment>
<dbReference type="Gene3D" id="3.30.420.40">
    <property type="match status" value="2"/>
</dbReference>
<dbReference type="InterPro" id="IPR018485">
    <property type="entry name" value="FGGY_C"/>
</dbReference>
<feature type="binding site" evidence="7">
    <location>
        <position position="311"/>
    </location>
    <ligand>
        <name>ADP</name>
        <dbReference type="ChEBI" id="CHEBI:456216"/>
    </ligand>
</feature>
<dbReference type="SUPFAM" id="SSF53067">
    <property type="entry name" value="Actin-like ATPase domain"/>
    <property type="match status" value="2"/>
</dbReference>
<evidence type="ECO:0000256" key="1">
    <source>
        <dbReference type="ARBA" id="ARBA00009156"/>
    </source>
</evidence>
<dbReference type="NCBIfam" id="NF000756">
    <property type="entry name" value="PRK00047.1"/>
    <property type="match status" value="1"/>
</dbReference>
<feature type="binding site" evidence="7">
    <location>
        <position position="245"/>
    </location>
    <ligand>
        <name>sn-glycerol 3-phosphate</name>
        <dbReference type="ChEBI" id="CHEBI:57597"/>
    </ligand>
</feature>
<dbReference type="EC" id="2.7.1.30" evidence="7"/>
<feature type="binding site" evidence="7">
    <location>
        <position position="267"/>
    </location>
    <ligand>
        <name>ADP</name>
        <dbReference type="ChEBI" id="CHEBI:456216"/>
    </ligand>
</feature>
<dbReference type="PANTHER" id="PTHR10196">
    <property type="entry name" value="SUGAR KINASE"/>
    <property type="match status" value="1"/>
</dbReference>
<feature type="binding site" evidence="7">
    <location>
        <position position="315"/>
    </location>
    <ligand>
        <name>ATP</name>
        <dbReference type="ChEBI" id="CHEBI:30616"/>
    </ligand>
</feature>
<dbReference type="Pfam" id="PF02782">
    <property type="entry name" value="FGGY_C"/>
    <property type="match status" value="1"/>
</dbReference>
<evidence type="ECO:0000259" key="9">
    <source>
        <dbReference type="Pfam" id="PF00370"/>
    </source>
</evidence>
<feature type="binding site" evidence="7">
    <location>
        <position position="135"/>
    </location>
    <ligand>
        <name>glycerol</name>
        <dbReference type="ChEBI" id="CHEBI:17754"/>
    </ligand>
</feature>
<dbReference type="EMBL" id="JBHRUG010000013">
    <property type="protein sequence ID" value="MFC3283117.1"/>
    <property type="molecule type" value="Genomic_DNA"/>
</dbReference>
<evidence type="ECO:0000313" key="12">
    <source>
        <dbReference type="Proteomes" id="UP001595579"/>
    </source>
</evidence>
<feature type="domain" description="Carbohydrate kinase FGGY N-terminal" evidence="9">
    <location>
        <begin position="5"/>
        <end position="252"/>
    </location>
</feature>
<comment type="similarity">
    <text evidence="1 7 8">Belongs to the FGGY kinase family.</text>
</comment>
<comment type="function">
    <text evidence="7">Key enzyme in the regulation of glycerol uptake and metabolism. Catalyzes the phosphorylation of glycerol to yield sn-glycerol 3-phosphate.</text>
</comment>
<comment type="caution">
    <text evidence="11">The sequence shown here is derived from an EMBL/GenBank/DDBJ whole genome shotgun (WGS) entry which is preliminary data.</text>
</comment>
<dbReference type="PROSITE" id="PS00933">
    <property type="entry name" value="FGGY_KINASES_1"/>
    <property type="match status" value="1"/>
</dbReference>
<dbReference type="HAMAP" id="MF_00186">
    <property type="entry name" value="Glycerol_kin"/>
    <property type="match status" value="1"/>
</dbReference>
<dbReference type="Proteomes" id="UP001595579">
    <property type="component" value="Unassembled WGS sequence"/>
</dbReference>
<dbReference type="InterPro" id="IPR018484">
    <property type="entry name" value="FGGY_N"/>
</dbReference>
<reference evidence="12" key="1">
    <citation type="journal article" date="2019" name="Int. J. Syst. Evol. Microbiol.">
        <title>The Global Catalogue of Microorganisms (GCM) 10K type strain sequencing project: providing services to taxonomists for standard genome sequencing and annotation.</title>
        <authorList>
            <consortium name="The Broad Institute Genomics Platform"/>
            <consortium name="The Broad Institute Genome Sequencing Center for Infectious Disease"/>
            <person name="Wu L."/>
            <person name="Ma J."/>
        </authorList>
    </citation>
    <scope>NUCLEOTIDE SEQUENCE [LARGE SCALE GENOMIC DNA]</scope>
    <source>
        <strain evidence="12">CECT 7698</strain>
    </source>
</reference>
<feature type="binding site" evidence="7">
    <location>
        <position position="245"/>
    </location>
    <ligand>
        <name>glycerol</name>
        <dbReference type="ChEBI" id="CHEBI:17754"/>
    </ligand>
</feature>
<feature type="binding site" evidence="7">
    <location>
        <position position="14"/>
    </location>
    <ligand>
        <name>ATP</name>
        <dbReference type="ChEBI" id="CHEBI:30616"/>
    </ligand>
</feature>
<dbReference type="InterPro" id="IPR005999">
    <property type="entry name" value="Glycerol_kin"/>
</dbReference>
<feature type="binding site" evidence="7">
    <location>
        <position position="84"/>
    </location>
    <ligand>
        <name>sn-glycerol 3-phosphate</name>
        <dbReference type="ChEBI" id="CHEBI:57597"/>
    </ligand>
</feature>
<name>A0ABV7LKQ9_9GAMM</name>
<feature type="binding site" evidence="7">
    <location>
        <position position="84"/>
    </location>
    <ligand>
        <name>glycerol</name>
        <dbReference type="ChEBI" id="CHEBI:17754"/>
    </ligand>
</feature>
<feature type="binding site" evidence="7">
    <location>
        <position position="412"/>
    </location>
    <ligand>
        <name>ATP</name>
        <dbReference type="ChEBI" id="CHEBI:30616"/>
    </ligand>
</feature>
<feature type="binding site" evidence="7">
    <location>
        <position position="311"/>
    </location>
    <ligand>
        <name>ATP</name>
        <dbReference type="ChEBI" id="CHEBI:30616"/>
    </ligand>
</feature>
<evidence type="ECO:0000259" key="10">
    <source>
        <dbReference type="Pfam" id="PF02782"/>
    </source>
</evidence>
<feature type="domain" description="Carbohydrate kinase FGGY C-terminal" evidence="10">
    <location>
        <begin position="262"/>
        <end position="451"/>
    </location>
</feature>
<keyword evidence="4 7" id="KW-0418">Kinase</keyword>
<feature type="binding site" evidence="7">
    <location>
        <position position="83"/>
    </location>
    <ligand>
        <name>sn-glycerol 3-phosphate</name>
        <dbReference type="ChEBI" id="CHEBI:57597"/>
    </ligand>
</feature>
<keyword evidence="3 7" id="KW-0547">Nucleotide-binding</keyword>
<dbReference type="InterPro" id="IPR018483">
    <property type="entry name" value="Carb_kinase_FGGY_CS"/>
</dbReference>
<feature type="binding site" evidence="7">
    <location>
        <position position="135"/>
    </location>
    <ligand>
        <name>sn-glycerol 3-phosphate</name>
        <dbReference type="ChEBI" id="CHEBI:57597"/>
    </ligand>
</feature>
<keyword evidence="5 7" id="KW-0319">Glycerol metabolism</keyword>
<evidence type="ECO:0000256" key="6">
    <source>
        <dbReference type="ARBA" id="ARBA00022840"/>
    </source>
</evidence>
<feature type="binding site" evidence="7">
    <location>
        <position position="13"/>
    </location>
    <ligand>
        <name>sn-glycerol 3-phosphate</name>
        <dbReference type="ChEBI" id="CHEBI:57597"/>
    </ligand>
</feature>
<evidence type="ECO:0000256" key="7">
    <source>
        <dbReference type="HAMAP-Rule" id="MF_00186"/>
    </source>
</evidence>
<feature type="binding site" evidence="7">
    <location>
        <position position="246"/>
    </location>
    <ligand>
        <name>glycerol</name>
        <dbReference type="ChEBI" id="CHEBI:17754"/>
    </ligand>
</feature>
<evidence type="ECO:0000256" key="4">
    <source>
        <dbReference type="ARBA" id="ARBA00022777"/>
    </source>
</evidence>
<keyword evidence="6 7" id="KW-0067">ATP-binding</keyword>
<comment type="caution">
    <text evidence="7">Lacks conserved residue(s) required for the propagation of feature annotation.</text>
</comment>
<dbReference type="RefSeq" id="WP_386772185.1">
    <property type="nucleotide sequence ID" value="NZ_JBHRUG010000013.1"/>
</dbReference>
<feature type="binding site" evidence="7">
    <location>
        <position position="13"/>
    </location>
    <ligand>
        <name>ATP</name>
        <dbReference type="ChEBI" id="CHEBI:30616"/>
    </ligand>
</feature>
<dbReference type="PROSITE" id="PS00445">
    <property type="entry name" value="FGGY_KINASES_2"/>
    <property type="match status" value="1"/>
</dbReference>
<dbReference type="CDD" id="cd07786">
    <property type="entry name" value="FGGY_EcGK_like"/>
    <property type="match status" value="1"/>
</dbReference>
<sequence length="502" mass="55027">MKNGYVLAIDQGTTGSTVLVFDHDGAVRGKAYREFTQHYPKPGWVEHDALEIWEVTLQVAEDALARADVQAEALVAIGITNQRETALLWDRQTGEPVHRAIVWQDRRTAALCDELRERGLEPLFRNKTGLVSDPYFSGTKVRWLLDNVSGLRERAEQGELAFGTIDAWLVYKLTGGRVHVTDVSNASRTLLYNIFELEWDPELLEILDIPAAILPEVKPSSHVYGETDPEVFFGASVPVAGIAGDQQAALFGEACYGQGLAKNTYGTGSFVLMNTGTQPVTSQRGLLTTIAWGVGDEPVEYALEGAIFVTGAAVQWLRDELQIIANAADTEHLALSLPANDNVYFVPALTGLGAPYWDPYARGTLLGITRGTSKAHIARAVLESIAYQTRDVVEVMVAESGIPLKELRADGGASVNTFLMQFQADTLGVPVKVPRITETTALGAAYLAGLATGFWKDRAEIDAKWQLAQCYRPGMKESERAALYRRWHKAVEHARAWDAALE</sequence>
<dbReference type="GO" id="GO:0004370">
    <property type="term" value="F:glycerol kinase activity"/>
    <property type="evidence" value="ECO:0007669"/>
    <property type="project" value="UniProtKB-EC"/>
</dbReference>
<dbReference type="PIRSF" id="PIRSF000538">
    <property type="entry name" value="GlpK"/>
    <property type="match status" value="1"/>
</dbReference>
<evidence type="ECO:0000256" key="3">
    <source>
        <dbReference type="ARBA" id="ARBA00022741"/>
    </source>
</evidence>
<gene>
    <name evidence="7 11" type="primary">glpK</name>
    <name evidence="11" type="ORF">ACFOEV_05765</name>
</gene>
<keyword evidence="2 7" id="KW-0808">Transferase</keyword>
<evidence type="ECO:0000256" key="8">
    <source>
        <dbReference type="RuleBase" id="RU003733"/>
    </source>
</evidence>
<dbReference type="PANTHER" id="PTHR10196:SF69">
    <property type="entry name" value="GLYCEROL KINASE"/>
    <property type="match status" value="1"/>
</dbReference>
<feature type="binding site" evidence="7">
    <location>
        <position position="83"/>
    </location>
    <ligand>
        <name>glycerol</name>
        <dbReference type="ChEBI" id="CHEBI:17754"/>
    </ligand>
</feature>
<proteinExistence type="inferred from homology"/>
<comment type="activity regulation">
    <text evidence="7">Inhibited by fructose 1,6-bisphosphate (FBP).</text>
</comment>
<feature type="binding site" evidence="7">
    <location>
        <position position="267"/>
    </location>
    <ligand>
        <name>ATP</name>
        <dbReference type="ChEBI" id="CHEBI:30616"/>
    </ligand>
</feature>
<dbReference type="Pfam" id="PF00370">
    <property type="entry name" value="FGGY_N"/>
    <property type="match status" value="1"/>
</dbReference>
<organism evidence="11 12">
    <name type="scientific">Litchfieldella rifensis</name>
    <dbReference type="NCBI Taxonomy" id="762643"/>
    <lineage>
        <taxon>Bacteria</taxon>
        <taxon>Pseudomonadati</taxon>
        <taxon>Pseudomonadota</taxon>
        <taxon>Gammaproteobacteria</taxon>
        <taxon>Oceanospirillales</taxon>
        <taxon>Halomonadaceae</taxon>
        <taxon>Litchfieldella</taxon>
    </lineage>
</organism>
<protein>
    <recommendedName>
        <fullName evidence="7">Glycerol kinase</fullName>
        <ecNumber evidence="7">2.7.1.30</ecNumber>
    </recommendedName>
    <alternativeName>
        <fullName evidence="7">ATP:glycerol 3-phosphotransferase</fullName>
    </alternativeName>
    <alternativeName>
        <fullName evidence="7">Glycerokinase</fullName>
        <shortName evidence="7">GK</shortName>
    </alternativeName>
</protein>
<evidence type="ECO:0000313" key="11">
    <source>
        <dbReference type="EMBL" id="MFC3283117.1"/>
    </source>
</evidence>
<evidence type="ECO:0000256" key="2">
    <source>
        <dbReference type="ARBA" id="ARBA00022679"/>
    </source>
</evidence>
<feature type="binding site" evidence="7">
    <location>
        <position position="13"/>
    </location>
    <ligand>
        <name>ADP</name>
        <dbReference type="ChEBI" id="CHEBI:456216"/>
    </ligand>
</feature>
<comment type="pathway">
    <text evidence="7">Polyol metabolism; glycerol degradation via glycerol kinase pathway; sn-glycerol 3-phosphate from glycerol: step 1/1.</text>
</comment>
<accession>A0ABV7LKQ9</accession>
<feature type="binding site" evidence="7">
    <location>
        <position position="412"/>
    </location>
    <ligand>
        <name>ADP</name>
        <dbReference type="ChEBI" id="CHEBI:456216"/>
    </ligand>
</feature>
<dbReference type="NCBIfam" id="TIGR01311">
    <property type="entry name" value="glycerol_kin"/>
    <property type="match status" value="1"/>
</dbReference>
<dbReference type="InterPro" id="IPR043129">
    <property type="entry name" value="ATPase_NBD"/>
</dbReference>
<feature type="binding site" evidence="7">
    <location>
        <position position="416"/>
    </location>
    <ligand>
        <name>ADP</name>
        <dbReference type="ChEBI" id="CHEBI:456216"/>
    </ligand>
</feature>
<evidence type="ECO:0000256" key="5">
    <source>
        <dbReference type="ARBA" id="ARBA00022798"/>
    </source>
</evidence>
<dbReference type="InterPro" id="IPR000577">
    <property type="entry name" value="Carb_kinase_FGGY"/>
</dbReference>